<protein>
    <submittedName>
        <fullName evidence="2">Uncharacterized protein</fullName>
    </submittedName>
</protein>
<feature type="region of interest" description="Disordered" evidence="1">
    <location>
        <begin position="77"/>
        <end position="120"/>
    </location>
</feature>
<dbReference type="Proteomes" id="UP001500889">
    <property type="component" value="Chromosome E"/>
</dbReference>
<dbReference type="EMBL" id="AP029267">
    <property type="protein sequence ID" value="BFG06244.1"/>
    <property type="molecule type" value="Genomic_DNA"/>
</dbReference>
<evidence type="ECO:0000313" key="3">
    <source>
        <dbReference type="Proteomes" id="UP001500889"/>
    </source>
</evidence>
<sequence length="120" mass="13870">MNRIWSQFRGGCILRGNLIKFNNNMTSQIETNLKFEDLLTERQQLAALTRMLTSKVRGLERMVSDLTRDIKRLEFDRNLEIEEKEKEKEQAKATAKQPMESSATSPPAAPAEKKKITQCR</sequence>
<proteinExistence type="predicted"/>
<feature type="compositionally biased region" description="Basic and acidic residues" evidence="1">
    <location>
        <begin position="111"/>
        <end position="120"/>
    </location>
</feature>
<accession>A0AAU9GDP6</accession>
<name>A0AAU9GDP6_DROMD</name>
<gene>
    <name evidence="2" type="ORF">DMAD_04794</name>
</gene>
<reference evidence="2 3" key="1">
    <citation type="submission" date="2024-02" db="EMBL/GenBank/DDBJ databases">
        <title>A chromosome-level genome assembly of Drosophila madeirensis, a fruit fly species endemic to Madeira island.</title>
        <authorList>
            <person name="Tomihara K."/>
            <person name="Llopart A."/>
            <person name="Yamamoto D."/>
        </authorList>
    </citation>
    <scope>NUCLEOTIDE SEQUENCE [LARGE SCALE GENOMIC DNA]</scope>
    <source>
        <strain evidence="2 3">RF1</strain>
    </source>
</reference>
<keyword evidence="3" id="KW-1185">Reference proteome</keyword>
<evidence type="ECO:0000256" key="1">
    <source>
        <dbReference type="SAM" id="MobiDB-lite"/>
    </source>
</evidence>
<dbReference type="AlphaFoldDB" id="A0AAU9GDP6"/>
<feature type="compositionally biased region" description="Low complexity" evidence="1">
    <location>
        <begin position="92"/>
        <end position="106"/>
    </location>
</feature>
<feature type="compositionally biased region" description="Basic and acidic residues" evidence="1">
    <location>
        <begin position="77"/>
        <end position="91"/>
    </location>
</feature>
<organism evidence="2 3">
    <name type="scientific">Drosophila madeirensis</name>
    <name type="common">Fruit fly</name>
    <dbReference type="NCBI Taxonomy" id="30013"/>
    <lineage>
        <taxon>Eukaryota</taxon>
        <taxon>Metazoa</taxon>
        <taxon>Ecdysozoa</taxon>
        <taxon>Arthropoda</taxon>
        <taxon>Hexapoda</taxon>
        <taxon>Insecta</taxon>
        <taxon>Pterygota</taxon>
        <taxon>Neoptera</taxon>
        <taxon>Endopterygota</taxon>
        <taxon>Diptera</taxon>
        <taxon>Brachycera</taxon>
        <taxon>Muscomorpha</taxon>
        <taxon>Ephydroidea</taxon>
        <taxon>Drosophilidae</taxon>
        <taxon>Drosophila</taxon>
        <taxon>Sophophora</taxon>
    </lineage>
</organism>
<evidence type="ECO:0000313" key="2">
    <source>
        <dbReference type="EMBL" id="BFG06244.1"/>
    </source>
</evidence>